<accession>A0A0J6SXB0</accession>
<protein>
    <submittedName>
        <fullName evidence="3">Thioesterase</fullName>
    </submittedName>
</protein>
<dbReference type="Pfam" id="PF12697">
    <property type="entry name" value="Abhydrolase_6"/>
    <property type="match status" value="1"/>
</dbReference>
<dbReference type="Gene3D" id="3.40.50.1820">
    <property type="entry name" value="alpha/beta hydrolase"/>
    <property type="match status" value="1"/>
</dbReference>
<name>A0A0J6SXB0_9HYPH</name>
<dbReference type="InterPro" id="IPR000073">
    <property type="entry name" value="AB_hydrolase_1"/>
</dbReference>
<dbReference type="PANTHER" id="PTHR43798">
    <property type="entry name" value="MONOACYLGLYCEROL LIPASE"/>
    <property type="match status" value="1"/>
</dbReference>
<keyword evidence="4" id="KW-1185">Reference proteome</keyword>
<reference evidence="3 4" key="1">
    <citation type="submission" date="2015-03" db="EMBL/GenBank/DDBJ databases">
        <title>Genome sequencing of Methylobacterium variabile DSM 16961.</title>
        <authorList>
            <person name="Chaudhry V."/>
            <person name="Patil P.B."/>
        </authorList>
    </citation>
    <scope>NUCLEOTIDE SEQUENCE [LARGE SCALE GENOMIC DNA]</scope>
    <source>
        <strain evidence="3 4">DSM 16961</strain>
    </source>
</reference>
<dbReference type="Pfam" id="PF13618">
    <property type="entry name" value="Gluconate_2-dh3"/>
    <property type="match status" value="1"/>
</dbReference>
<comment type="caution">
    <text evidence="3">The sequence shown here is derived from an EMBL/GenBank/DDBJ whole genome shotgun (WGS) entry which is preliminary data.</text>
</comment>
<dbReference type="PATRIC" id="fig|298794.3.peg.7172"/>
<proteinExistence type="predicted"/>
<feature type="domain" description="AB hydrolase-1" evidence="2">
    <location>
        <begin position="9"/>
        <end position="244"/>
    </location>
</feature>
<sequence>MTDDPVLFCLHFLGGSAREWRPLAAHLGPAARCVAIDLPGFGDAADQPGADVGAMADHVAARIRAERPGGPWLVAGNSMGAKVALALARRHEDGEEGLSGLAGLVLLAGSPPAPEPMAEERRQAMIAWIDADPETRRREAEAFVAANVGAPLDPEDHARTVEDVLRANPEAWKAWLTGGANEDWRARIGTLATPALVVSGAEDGDLGPEAQAALTLPHLARHRHVVARGAGHLLPLERPGALAALIRDFIAAPPGTGETPTLPPAFAALMGSERVNTRLRTALRERMREPDGPFCLAPEERATLAACLDRVLPQPGPGKIDLARRIDARLASGTGDGWRYAALPPDPQAYARALRSLDAAAAETHGRLFRDLAGHDQDALLDRAAAGRLPATPDGLAPELMTCWLEELRGEAVRTYLAHPAGLAAIGFTGIGAGGDDAEALPGYRLTGLDAREAWETPILETPILETSASTGDVR</sequence>
<dbReference type="GO" id="GO:0016020">
    <property type="term" value="C:membrane"/>
    <property type="evidence" value="ECO:0007669"/>
    <property type="project" value="TreeGrafter"/>
</dbReference>
<evidence type="ECO:0000313" key="3">
    <source>
        <dbReference type="EMBL" id="KMO37963.1"/>
    </source>
</evidence>
<organism evidence="3 4">
    <name type="scientific">Methylobacterium variabile</name>
    <dbReference type="NCBI Taxonomy" id="298794"/>
    <lineage>
        <taxon>Bacteria</taxon>
        <taxon>Pseudomonadati</taxon>
        <taxon>Pseudomonadota</taxon>
        <taxon>Alphaproteobacteria</taxon>
        <taxon>Hyphomicrobiales</taxon>
        <taxon>Methylobacteriaceae</taxon>
        <taxon>Methylobacterium</taxon>
    </lineage>
</organism>
<dbReference type="SUPFAM" id="SSF53474">
    <property type="entry name" value="alpha/beta-Hydrolases"/>
    <property type="match status" value="1"/>
</dbReference>
<dbReference type="PRINTS" id="PR00111">
    <property type="entry name" value="ABHYDROLASE"/>
</dbReference>
<dbReference type="GO" id="GO:0016787">
    <property type="term" value="F:hydrolase activity"/>
    <property type="evidence" value="ECO:0007669"/>
    <property type="project" value="UniProtKB-KW"/>
</dbReference>
<dbReference type="OrthoDB" id="9780765at2"/>
<evidence type="ECO:0000256" key="1">
    <source>
        <dbReference type="ARBA" id="ARBA00022801"/>
    </source>
</evidence>
<dbReference type="InterPro" id="IPR027056">
    <property type="entry name" value="Gluconate_2DH_su3"/>
</dbReference>
<dbReference type="InterPro" id="IPR029058">
    <property type="entry name" value="AB_hydrolase_fold"/>
</dbReference>
<dbReference type="Proteomes" id="UP000035955">
    <property type="component" value="Unassembled WGS sequence"/>
</dbReference>
<dbReference type="EMBL" id="LABY01000078">
    <property type="protein sequence ID" value="KMO37963.1"/>
    <property type="molecule type" value="Genomic_DNA"/>
</dbReference>
<evidence type="ECO:0000313" key="4">
    <source>
        <dbReference type="Proteomes" id="UP000035955"/>
    </source>
</evidence>
<dbReference type="InterPro" id="IPR050266">
    <property type="entry name" value="AB_hydrolase_sf"/>
</dbReference>
<gene>
    <name evidence="3" type="ORF">VQ02_12315</name>
</gene>
<dbReference type="RefSeq" id="WP_048444488.1">
    <property type="nucleotide sequence ID" value="NZ_LABY01000078.1"/>
</dbReference>
<dbReference type="AlphaFoldDB" id="A0A0J6SXB0"/>
<dbReference type="PANTHER" id="PTHR43798:SF31">
    <property type="entry name" value="AB HYDROLASE SUPERFAMILY PROTEIN YCLE"/>
    <property type="match status" value="1"/>
</dbReference>
<evidence type="ECO:0000259" key="2">
    <source>
        <dbReference type="Pfam" id="PF12697"/>
    </source>
</evidence>
<keyword evidence="1" id="KW-0378">Hydrolase</keyword>